<evidence type="ECO:0000313" key="3">
    <source>
        <dbReference type="Proteomes" id="UP001209694"/>
    </source>
</evidence>
<dbReference type="Proteomes" id="UP001209694">
    <property type="component" value="Unassembled WGS sequence"/>
</dbReference>
<dbReference type="Gene3D" id="1.10.260.40">
    <property type="entry name" value="lambda repressor-like DNA-binding domains"/>
    <property type="match status" value="1"/>
</dbReference>
<dbReference type="InterPro" id="IPR001387">
    <property type="entry name" value="Cro/C1-type_HTH"/>
</dbReference>
<comment type="caution">
    <text evidence="2">The sequence shown here is derived from an EMBL/GenBank/DDBJ whole genome shotgun (WGS) entry which is preliminary data.</text>
</comment>
<proteinExistence type="predicted"/>
<sequence length="72" mass="8267">MNFDDFLIKIGKKVKELRISKKLNQEDLDFGDYAVPVRTLQEIEAGRSNFTAKSLFNIAKHLKTKPSDLLDI</sequence>
<dbReference type="PROSITE" id="PS50943">
    <property type="entry name" value="HTH_CROC1"/>
    <property type="match status" value="1"/>
</dbReference>
<feature type="domain" description="HTH cro/C1-type" evidence="1">
    <location>
        <begin position="14"/>
        <end position="69"/>
    </location>
</feature>
<dbReference type="EMBL" id="JAMQQD010000011">
    <property type="protein sequence ID" value="MCW7517135.1"/>
    <property type="molecule type" value="Genomic_DNA"/>
</dbReference>
<dbReference type="GO" id="GO:0003677">
    <property type="term" value="F:DNA binding"/>
    <property type="evidence" value="ECO:0007669"/>
    <property type="project" value="InterPro"/>
</dbReference>
<accession>A0AAW5VFW2</accession>
<gene>
    <name evidence="2" type="ORF">ND810_18355</name>
</gene>
<dbReference type="RefSeq" id="WP_265394652.1">
    <property type="nucleotide sequence ID" value="NZ_JAMQQD010000011.1"/>
</dbReference>
<dbReference type="SMART" id="SM00530">
    <property type="entry name" value="HTH_XRE"/>
    <property type="match status" value="1"/>
</dbReference>
<dbReference type="Pfam" id="PF01381">
    <property type="entry name" value="HTH_3"/>
    <property type="match status" value="1"/>
</dbReference>
<dbReference type="CDD" id="cd00093">
    <property type="entry name" value="HTH_XRE"/>
    <property type="match status" value="1"/>
</dbReference>
<dbReference type="InterPro" id="IPR010982">
    <property type="entry name" value="Lambda_DNA-bd_dom_sf"/>
</dbReference>
<dbReference type="AlphaFoldDB" id="A0AAW5VFW2"/>
<evidence type="ECO:0000313" key="2">
    <source>
        <dbReference type="EMBL" id="MCW7517135.1"/>
    </source>
</evidence>
<dbReference type="SUPFAM" id="SSF47413">
    <property type="entry name" value="lambda repressor-like DNA-binding domains"/>
    <property type="match status" value="1"/>
</dbReference>
<evidence type="ECO:0000259" key="1">
    <source>
        <dbReference type="PROSITE" id="PS50943"/>
    </source>
</evidence>
<reference evidence="2" key="1">
    <citation type="submission" date="2022-06" db="EMBL/GenBank/DDBJ databases">
        <title>Leptospira isolates from biofilms formed at urban environments.</title>
        <authorList>
            <person name="Ribeiro P.S."/>
            <person name="Sousa T."/>
            <person name="Carvalho N."/>
            <person name="Aburjaile F."/>
            <person name="Neves F."/>
            <person name="Oliveira D."/>
            <person name="Blanco L."/>
            <person name="Lima J."/>
            <person name="Costa F."/>
            <person name="Brenig B."/>
            <person name="Soares S."/>
            <person name="Ramos R."/>
            <person name="Goes-Neto A."/>
            <person name="Matiuzzi M."/>
            <person name="Azevedo V."/>
            <person name="Ristow P."/>
        </authorList>
    </citation>
    <scope>NUCLEOTIDE SEQUENCE</scope>
    <source>
        <strain evidence="2">VSF7</strain>
    </source>
</reference>
<protein>
    <submittedName>
        <fullName evidence="2">Helix-turn-helix domain-containing protein</fullName>
    </submittedName>
</protein>
<organism evidence="2 3">
    <name type="scientific">Leptospira levettii</name>
    <dbReference type="NCBI Taxonomy" id="2023178"/>
    <lineage>
        <taxon>Bacteria</taxon>
        <taxon>Pseudomonadati</taxon>
        <taxon>Spirochaetota</taxon>
        <taxon>Spirochaetia</taxon>
        <taxon>Leptospirales</taxon>
        <taxon>Leptospiraceae</taxon>
        <taxon>Leptospira</taxon>
    </lineage>
</organism>
<name>A0AAW5VFW2_9LEPT</name>